<sequence length="117" mass="13201">MLNYQPAPLDLAFQALADPTRRLMVERLSQGPASVSELAQPLDMTLSAVVQHLAVLEASGLVRSQKVGRVRTCRIEPQVLHSAERWISERRASWERRLDRLGAFLVETDPTTRPRSK</sequence>
<dbReference type="InterPro" id="IPR001845">
    <property type="entry name" value="HTH_ArsR_DNA-bd_dom"/>
</dbReference>
<dbReference type="InterPro" id="IPR011991">
    <property type="entry name" value="ArsR-like_HTH"/>
</dbReference>
<keyword evidence="3" id="KW-1185">Reference proteome</keyword>
<name>A0A512NK28_9HYPH</name>
<dbReference type="Pfam" id="PF01022">
    <property type="entry name" value="HTH_5"/>
    <property type="match status" value="1"/>
</dbReference>
<dbReference type="SUPFAM" id="SSF46785">
    <property type="entry name" value="Winged helix' DNA-binding domain"/>
    <property type="match status" value="1"/>
</dbReference>
<dbReference type="SMART" id="SM00418">
    <property type="entry name" value="HTH_ARSR"/>
    <property type="match status" value="1"/>
</dbReference>
<evidence type="ECO:0000259" key="1">
    <source>
        <dbReference type="PROSITE" id="PS50987"/>
    </source>
</evidence>
<dbReference type="InterPro" id="IPR036390">
    <property type="entry name" value="WH_DNA-bd_sf"/>
</dbReference>
<organism evidence="2 3">
    <name type="scientific">Reyranella soli</name>
    <dbReference type="NCBI Taxonomy" id="1230389"/>
    <lineage>
        <taxon>Bacteria</taxon>
        <taxon>Pseudomonadati</taxon>
        <taxon>Pseudomonadota</taxon>
        <taxon>Alphaproteobacteria</taxon>
        <taxon>Hyphomicrobiales</taxon>
        <taxon>Reyranellaceae</taxon>
        <taxon>Reyranella</taxon>
    </lineage>
</organism>
<evidence type="ECO:0000313" key="2">
    <source>
        <dbReference type="EMBL" id="GEP59304.1"/>
    </source>
</evidence>
<dbReference type="PRINTS" id="PR00778">
    <property type="entry name" value="HTHARSR"/>
</dbReference>
<dbReference type="NCBIfam" id="NF033788">
    <property type="entry name" value="HTH_metalloreg"/>
    <property type="match status" value="1"/>
</dbReference>
<dbReference type="PROSITE" id="PS50987">
    <property type="entry name" value="HTH_ARSR_2"/>
    <property type="match status" value="1"/>
</dbReference>
<dbReference type="InterPro" id="IPR036388">
    <property type="entry name" value="WH-like_DNA-bd_sf"/>
</dbReference>
<feature type="domain" description="HTH arsR-type" evidence="1">
    <location>
        <begin position="1"/>
        <end position="97"/>
    </location>
</feature>
<dbReference type="PANTHER" id="PTHR38600:SF2">
    <property type="entry name" value="SLL0088 PROTEIN"/>
    <property type="match status" value="1"/>
</dbReference>
<dbReference type="GO" id="GO:0003700">
    <property type="term" value="F:DNA-binding transcription factor activity"/>
    <property type="evidence" value="ECO:0007669"/>
    <property type="project" value="InterPro"/>
</dbReference>
<accession>A0A512NK28</accession>
<reference evidence="2 3" key="1">
    <citation type="submission" date="2019-07" db="EMBL/GenBank/DDBJ databases">
        <title>Whole genome shotgun sequence of Reyranella soli NBRC 108950.</title>
        <authorList>
            <person name="Hosoyama A."/>
            <person name="Uohara A."/>
            <person name="Ohji S."/>
            <person name="Ichikawa N."/>
        </authorList>
    </citation>
    <scope>NUCLEOTIDE SEQUENCE [LARGE SCALE GENOMIC DNA]</scope>
    <source>
        <strain evidence="2 3">NBRC 108950</strain>
    </source>
</reference>
<protein>
    <submittedName>
        <fullName evidence="2">Transcriptional regulator</fullName>
    </submittedName>
</protein>
<dbReference type="Proteomes" id="UP000321058">
    <property type="component" value="Unassembled WGS sequence"/>
</dbReference>
<dbReference type="AlphaFoldDB" id="A0A512NK28"/>
<dbReference type="OrthoDB" id="7210994at2"/>
<gene>
    <name evidence="2" type="ORF">RSO01_64700</name>
</gene>
<dbReference type="RefSeq" id="WP_147154661.1">
    <property type="nucleotide sequence ID" value="NZ_BKAJ01000126.1"/>
</dbReference>
<evidence type="ECO:0000313" key="3">
    <source>
        <dbReference type="Proteomes" id="UP000321058"/>
    </source>
</evidence>
<dbReference type="CDD" id="cd00090">
    <property type="entry name" value="HTH_ARSR"/>
    <property type="match status" value="1"/>
</dbReference>
<dbReference type="PANTHER" id="PTHR38600">
    <property type="entry name" value="TRANSCRIPTIONAL REGULATORY PROTEIN"/>
    <property type="match status" value="1"/>
</dbReference>
<dbReference type="EMBL" id="BKAJ01000126">
    <property type="protein sequence ID" value="GEP59304.1"/>
    <property type="molecule type" value="Genomic_DNA"/>
</dbReference>
<dbReference type="Gene3D" id="1.10.10.10">
    <property type="entry name" value="Winged helix-like DNA-binding domain superfamily/Winged helix DNA-binding domain"/>
    <property type="match status" value="1"/>
</dbReference>
<proteinExistence type="predicted"/>
<comment type="caution">
    <text evidence="2">The sequence shown here is derived from an EMBL/GenBank/DDBJ whole genome shotgun (WGS) entry which is preliminary data.</text>
</comment>